<dbReference type="PANTHER" id="PTHR43032:SF2">
    <property type="entry name" value="BLL0505 PROTEIN"/>
    <property type="match status" value="1"/>
</dbReference>
<sequence length="217" mass="25026">MNKISFLILICFIIMLSGCATQDRIKELQSVEIREYQGENLSSFIEVRDVSIKGPQKVDMTNYRLEISGLVKEPKNYTYEEVINTHQKYQKVVQISCVEGWNSKNLWEGVVISDIFDEVGIDTKASTIIFYSYDGYSTSLPLEYIVDNDILLGYKINGITLTSGTGYPFILVAEDKWGYKWAKWITKIEVSDNEDFRGYWESRGYSNDADLNKSFFD</sequence>
<dbReference type="AlphaFoldDB" id="A0A150IYK6"/>
<gene>
    <name evidence="2" type="ORF">AMQ22_01507</name>
</gene>
<protein>
    <submittedName>
        <fullName evidence="2">TMAO/DMSO reductase</fullName>
    </submittedName>
</protein>
<evidence type="ECO:0000259" key="1">
    <source>
        <dbReference type="Pfam" id="PF00174"/>
    </source>
</evidence>
<reference evidence="2 3" key="1">
    <citation type="journal article" date="2016" name="ISME J.">
        <title>Chasing the elusive Euryarchaeota class WSA2: genomes reveal a uniquely fastidious methyl-reducing methanogen.</title>
        <authorList>
            <person name="Nobu M.K."/>
            <person name="Narihiro T."/>
            <person name="Kuroda K."/>
            <person name="Mei R."/>
            <person name="Liu W.T."/>
        </authorList>
    </citation>
    <scope>NUCLEOTIDE SEQUENCE [LARGE SCALE GENOMIC DNA]</scope>
    <source>
        <strain evidence="2">U1lsi0528_Bin055</strain>
    </source>
</reference>
<dbReference type="PROSITE" id="PS51257">
    <property type="entry name" value="PROKAR_LIPOPROTEIN"/>
    <property type="match status" value="1"/>
</dbReference>
<name>A0A150IYK6_9EURY</name>
<dbReference type="Pfam" id="PF00174">
    <property type="entry name" value="Oxidored_molyb"/>
    <property type="match status" value="1"/>
</dbReference>
<dbReference type="Proteomes" id="UP000075398">
    <property type="component" value="Unassembled WGS sequence"/>
</dbReference>
<dbReference type="InterPro" id="IPR036374">
    <property type="entry name" value="OxRdtase_Mopterin-bd_sf"/>
</dbReference>
<feature type="domain" description="Oxidoreductase molybdopterin-binding" evidence="1">
    <location>
        <begin position="57"/>
        <end position="200"/>
    </location>
</feature>
<evidence type="ECO:0000313" key="3">
    <source>
        <dbReference type="Proteomes" id="UP000075398"/>
    </source>
</evidence>
<dbReference type="Gene3D" id="3.90.420.10">
    <property type="entry name" value="Oxidoreductase, molybdopterin-binding domain"/>
    <property type="match status" value="1"/>
</dbReference>
<dbReference type="PANTHER" id="PTHR43032">
    <property type="entry name" value="PROTEIN-METHIONINE-SULFOXIDE REDUCTASE"/>
    <property type="match status" value="1"/>
</dbReference>
<dbReference type="EMBL" id="LNGC01000080">
    <property type="protein sequence ID" value="KYC50097.1"/>
    <property type="molecule type" value="Genomic_DNA"/>
</dbReference>
<dbReference type="InterPro" id="IPR000572">
    <property type="entry name" value="OxRdtase_Mopterin-bd_dom"/>
</dbReference>
<proteinExistence type="predicted"/>
<accession>A0A150IYK6</accession>
<comment type="caution">
    <text evidence="2">The sequence shown here is derived from an EMBL/GenBank/DDBJ whole genome shotgun (WGS) entry which is preliminary data.</text>
</comment>
<organism evidence="2 3">
    <name type="scientific">Candidatus Methanofastidiosum methylothiophilum</name>
    <dbReference type="NCBI Taxonomy" id="1705564"/>
    <lineage>
        <taxon>Archaea</taxon>
        <taxon>Methanobacteriati</taxon>
        <taxon>Methanobacteriota</taxon>
        <taxon>Stenosarchaea group</taxon>
        <taxon>Candidatus Methanofastidiosia</taxon>
        <taxon>Candidatus Methanofastidiosales</taxon>
        <taxon>Candidatus Methanofastidiosaceae</taxon>
        <taxon>Candidatus Methanofastidiosum</taxon>
    </lineage>
</organism>
<evidence type="ECO:0000313" key="2">
    <source>
        <dbReference type="EMBL" id="KYC50097.1"/>
    </source>
</evidence>
<dbReference type="SUPFAM" id="SSF56524">
    <property type="entry name" value="Oxidoreductase molybdopterin-binding domain"/>
    <property type="match status" value="1"/>
</dbReference>